<comment type="caution">
    <text evidence="2">The sequence shown here is derived from an EMBL/GenBank/DDBJ whole genome shotgun (WGS) entry which is preliminary data.</text>
</comment>
<evidence type="ECO:0000313" key="3">
    <source>
        <dbReference type="Proteomes" id="UP001469553"/>
    </source>
</evidence>
<evidence type="ECO:0000256" key="1">
    <source>
        <dbReference type="SAM" id="MobiDB-lite"/>
    </source>
</evidence>
<reference evidence="2 3" key="1">
    <citation type="submission" date="2021-06" db="EMBL/GenBank/DDBJ databases">
        <authorList>
            <person name="Palmer J.M."/>
        </authorList>
    </citation>
    <scope>NUCLEOTIDE SEQUENCE [LARGE SCALE GENOMIC DNA]</scope>
    <source>
        <strain evidence="2 3">AS_MEX2019</strain>
        <tissue evidence="2">Muscle</tissue>
    </source>
</reference>
<sequence>MIHFQRQQNLSQAYAAVIAQAPLNEASAGTNRVGTPGRGNPLPLLGTRTASDAAFSQAWCRESKSEGKNQVVHTHKYLVPQKCPEKQINMQPQRDAEPKQSDGPETAGSGRSTLQRHSREN</sequence>
<protein>
    <submittedName>
        <fullName evidence="2">Uncharacterized protein</fullName>
    </submittedName>
</protein>
<name>A0ABV0XSH2_9TELE</name>
<accession>A0ABV0XSH2</accession>
<feature type="region of interest" description="Disordered" evidence="1">
    <location>
        <begin position="26"/>
        <end position="47"/>
    </location>
</feature>
<dbReference type="EMBL" id="JAHRIP010011264">
    <property type="protein sequence ID" value="MEQ2284424.1"/>
    <property type="molecule type" value="Genomic_DNA"/>
</dbReference>
<gene>
    <name evidence="2" type="ORF">AMECASPLE_021525</name>
</gene>
<feature type="region of interest" description="Disordered" evidence="1">
    <location>
        <begin position="62"/>
        <end position="121"/>
    </location>
</feature>
<proteinExistence type="predicted"/>
<dbReference type="Proteomes" id="UP001469553">
    <property type="component" value="Unassembled WGS sequence"/>
</dbReference>
<evidence type="ECO:0000313" key="2">
    <source>
        <dbReference type="EMBL" id="MEQ2284424.1"/>
    </source>
</evidence>
<keyword evidence="3" id="KW-1185">Reference proteome</keyword>
<organism evidence="2 3">
    <name type="scientific">Ameca splendens</name>
    <dbReference type="NCBI Taxonomy" id="208324"/>
    <lineage>
        <taxon>Eukaryota</taxon>
        <taxon>Metazoa</taxon>
        <taxon>Chordata</taxon>
        <taxon>Craniata</taxon>
        <taxon>Vertebrata</taxon>
        <taxon>Euteleostomi</taxon>
        <taxon>Actinopterygii</taxon>
        <taxon>Neopterygii</taxon>
        <taxon>Teleostei</taxon>
        <taxon>Neoteleostei</taxon>
        <taxon>Acanthomorphata</taxon>
        <taxon>Ovalentaria</taxon>
        <taxon>Atherinomorphae</taxon>
        <taxon>Cyprinodontiformes</taxon>
        <taxon>Goodeidae</taxon>
        <taxon>Ameca</taxon>
    </lineage>
</organism>